<evidence type="ECO:0000256" key="2">
    <source>
        <dbReference type="ARBA" id="ARBA00022598"/>
    </source>
</evidence>
<dbReference type="GO" id="GO:0005886">
    <property type="term" value="C:plasma membrane"/>
    <property type="evidence" value="ECO:0007669"/>
    <property type="project" value="TreeGrafter"/>
</dbReference>
<keyword evidence="2 7" id="KW-0436">Ligase</keyword>
<keyword evidence="8" id="KW-1185">Reference proteome</keyword>
<dbReference type="EMBL" id="UFAJ01000008">
    <property type="protein sequence ID" value="SSD58364.1"/>
    <property type="molecule type" value="Genomic_DNA"/>
</dbReference>
<dbReference type="PROSITE" id="PS00455">
    <property type="entry name" value="AMP_BINDING"/>
    <property type="match status" value="1"/>
</dbReference>
<dbReference type="GO" id="GO:0005811">
    <property type="term" value="C:lipid droplet"/>
    <property type="evidence" value="ECO:0007669"/>
    <property type="project" value="TreeGrafter"/>
</dbReference>
<keyword evidence="3" id="KW-0547">Nucleotide-binding</keyword>
<dbReference type="GO" id="GO:0005524">
    <property type="term" value="F:ATP binding"/>
    <property type="evidence" value="ECO:0007669"/>
    <property type="project" value="UniProtKB-KW"/>
</dbReference>
<dbReference type="Gene3D" id="3.40.50.12780">
    <property type="entry name" value="N-terminal domain of ligase-like"/>
    <property type="match status" value="1"/>
</dbReference>
<evidence type="ECO:0000313" key="7">
    <source>
        <dbReference type="EMBL" id="SSD58364.1"/>
    </source>
</evidence>
<feature type="domain" description="AMP-dependent synthetase/ligase" evidence="6">
    <location>
        <begin position="101"/>
        <end position="519"/>
    </location>
</feature>
<dbReference type="PANTHER" id="PTHR43272">
    <property type="entry name" value="LONG-CHAIN-FATTY-ACID--COA LIGASE"/>
    <property type="match status" value="1"/>
</dbReference>
<dbReference type="SUPFAM" id="SSF56801">
    <property type="entry name" value="Acetyl-CoA synthetase-like"/>
    <property type="match status" value="1"/>
</dbReference>
<evidence type="ECO:0000256" key="3">
    <source>
        <dbReference type="ARBA" id="ARBA00022741"/>
    </source>
</evidence>
<comment type="catalytic activity">
    <reaction evidence="5">
        <text>a long-chain fatty acid + ATP + CoA = a long-chain fatty acyl-CoA + AMP + diphosphate</text>
        <dbReference type="Rhea" id="RHEA:15421"/>
        <dbReference type="ChEBI" id="CHEBI:30616"/>
        <dbReference type="ChEBI" id="CHEBI:33019"/>
        <dbReference type="ChEBI" id="CHEBI:57287"/>
        <dbReference type="ChEBI" id="CHEBI:57560"/>
        <dbReference type="ChEBI" id="CHEBI:83139"/>
        <dbReference type="ChEBI" id="CHEBI:456215"/>
        <dbReference type="EC" id="6.2.1.3"/>
    </reaction>
</comment>
<dbReference type="GO" id="GO:0004467">
    <property type="term" value="F:long-chain fatty acid-CoA ligase activity"/>
    <property type="evidence" value="ECO:0007669"/>
    <property type="project" value="UniProtKB-EC"/>
</dbReference>
<evidence type="ECO:0000256" key="4">
    <source>
        <dbReference type="ARBA" id="ARBA00022840"/>
    </source>
</evidence>
<gene>
    <name evidence="7" type="ORF">SCODWIG_00125</name>
</gene>
<dbReference type="PANTHER" id="PTHR43272:SF83">
    <property type="entry name" value="ACYL-COA SYNTHETASE LONG-CHAIN, ISOFORM J"/>
    <property type="match status" value="1"/>
</dbReference>
<reference evidence="8" key="1">
    <citation type="submission" date="2018-06" db="EMBL/GenBank/DDBJ databases">
        <authorList>
            <person name="Guldener U."/>
        </authorList>
    </citation>
    <scope>NUCLEOTIDE SEQUENCE [LARGE SCALE GENOMIC DNA]</scope>
    <source>
        <strain evidence="8">UTAD17</strain>
    </source>
</reference>
<keyword evidence="4" id="KW-0067">ATP-binding</keyword>
<comment type="similarity">
    <text evidence="1">Belongs to the ATP-dependent AMP-binding enzyme family.</text>
</comment>
<protein>
    <submittedName>
        <fullName evidence="7">Probable Long-chain-fatty-acid--CoA ligase 1</fullName>
    </submittedName>
</protein>
<dbReference type="InterPro" id="IPR000873">
    <property type="entry name" value="AMP-dep_synth/lig_dom"/>
</dbReference>
<evidence type="ECO:0000259" key="6">
    <source>
        <dbReference type="Pfam" id="PF00501"/>
    </source>
</evidence>
<name>A0A376B1K7_9ASCO</name>
<dbReference type="Pfam" id="PF00501">
    <property type="entry name" value="AMP-binding"/>
    <property type="match status" value="1"/>
</dbReference>
<evidence type="ECO:0000256" key="1">
    <source>
        <dbReference type="ARBA" id="ARBA00006432"/>
    </source>
</evidence>
<dbReference type="InterPro" id="IPR042099">
    <property type="entry name" value="ANL_N_sf"/>
</dbReference>
<dbReference type="InterPro" id="IPR020845">
    <property type="entry name" value="AMP-binding_CS"/>
</dbReference>
<dbReference type="GO" id="GO:0035336">
    <property type="term" value="P:long-chain fatty-acyl-CoA metabolic process"/>
    <property type="evidence" value="ECO:0007669"/>
    <property type="project" value="TreeGrafter"/>
</dbReference>
<organism evidence="7 8">
    <name type="scientific">Saccharomycodes ludwigii</name>
    <dbReference type="NCBI Taxonomy" id="36035"/>
    <lineage>
        <taxon>Eukaryota</taxon>
        <taxon>Fungi</taxon>
        <taxon>Dikarya</taxon>
        <taxon>Ascomycota</taxon>
        <taxon>Saccharomycotina</taxon>
        <taxon>Saccharomycetes</taxon>
        <taxon>Saccharomycodales</taxon>
        <taxon>Saccharomycodaceae</taxon>
        <taxon>Saccharomycodes</taxon>
    </lineage>
</organism>
<accession>A0A376B1K7</accession>
<proteinExistence type="inferred from homology"/>
<sequence length="705" mass="78496">MGLVNVPYGKAANKHETAPRVNYKRATEGPLDRPFDSKASTTYEFIIECLERTKNKNVIGWRELVDIHEEEKKVKKIIDGKEVDVPKTWLFYECSDYKYQKGKDFLDEIHDYGRGLIKIGLQPGGNEKLHIFASTSHKWMKSFLAAQTQGIPVVTAYDTLGQDGLIHSMVQTESNAVFTDINLLSNLIVPLQNTNHIRYIIHSEEITPKDTRNKGKIYKNASEAVKKLKEVRPDLKIYSFNEVIQLGKEAKDEIKPNPPSPKDISCIMYTSGSTGPPKGVVITHENLIAGIGGISTVIDRSIVTQNDRIIAFLPLAHIFEMAFELLSFYWGGVVGYATVKTLSDASVRNCKSDMRAFQPTIMVGVAAVWETVRKGILAKVSQLPSYTQKIFWTAYYAKLKMDKYHIPGGNTLANIIFKKVREATGGNLRYALNGGSPLSLDAQTFISNLLCPLLVGYGLTETVANATVLDPSYFELGVAGCLTGAIKVKLVDVPELGYYAKNNQGEVWIQGKCVLKEYYKNPEETEKAIVKATKDGEDRWFMTGDIGEWTKSGQLKVIDRKKNLVKTLNGEYIALEKLESVYRSNPFVDNICVYADDTKVKPVGIVVPNEKKISDLAIDLGLIKRASEIHTVYSNKKLRSAVLSELLKTGKGQGLGGIELLLGIVFFDGEWTPQSGFVTSAQKLQRRKILAAVQKEVTDLYNNNG</sequence>
<evidence type="ECO:0000256" key="5">
    <source>
        <dbReference type="ARBA" id="ARBA00036813"/>
    </source>
</evidence>
<dbReference type="GO" id="GO:0005783">
    <property type="term" value="C:endoplasmic reticulum"/>
    <property type="evidence" value="ECO:0007669"/>
    <property type="project" value="TreeGrafter"/>
</dbReference>
<dbReference type="VEuPathDB" id="FungiDB:SCODWIG_00125"/>
<dbReference type="Proteomes" id="UP000262825">
    <property type="component" value="Unassembled WGS sequence"/>
</dbReference>
<evidence type="ECO:0000313" key="8">
    <source>
        <dbReference type="Proteomes" id="UP000262825"/>
    </source>
</evidence>
<dbReference type="AlphaFoldDB" id="A0A376B1K7"/>
<dbReference type="OrthoDB" id="1700726at2759"/>